<dbReference type="GO" id="GO:0005886">
    <property type="term" value="C:plasma membrane"/>
    <property type="evidence" value="ECO:0007669"/>
    <property type="project" value="InterPro"/>
</dbReference>
<feature type="compositionally biased region" description="Pro residues" evidence="5">
    <location>
        <begin position="1"/>
        <end position="10"/>
    </location>
</feature>
<keyword evidence="9" id="KW-1185">Reference proteome</keyword>
<evidence type="ECO:0000313" key="9">
    <source>
        <dbReference type="Proteomes" id="UP000535511"/>
    </source>
</evidence>
<keyword evidence="2 6" id="KW-0812">Transmembrane</keyword>
<dbReference type="Pfam" id="PF06305">
    <property type="entry name" value="LapA_dom"/>
    <property type="match status" value="1"/>
</dbReference>
<protein>
    <submittedName>
        <fullName evidence="8">Putative integral membrane protein</fullName>
    </submittedName>
</protein>
<evidence type="ECO:0000256" key="5">
    <source>
        <dbReference type="SAM" id="MobiDB-lite"/>
    </source>
</evidence>
<feature type="transmembrane region" description="Helical" evidence="6">
    <location>
        <begin position="84"/>
        <end position="107"/>
    </location>
</feature>
<keyword evidence="4 6" id="KW-0472">Membrane</keyword>
<evidence type="ECO:0000256" key="2">
    <source>
        <dbReference type="ARBA" id="ARBA00022692"/>
    </source>
</evidence>
<dbReference type="Proteomes" id="UP000535511">
    <property type="component" value="Unassembled WGS sequence"/>
</dbReference>
<reference evidence="8 9" key="1">
    <citation type="submission" date="2020-07" db="EMBL/GenBank/DDBJ databases">
        <title>Sequencing the genomes of 1000 actinobacteria strains.</title>
        <authorList>
            <person name="Klenk H.-P."/>
        </authorList>
    </citation>
    <scope>NUCLEOTIDE SEQUENCE [LARGE SCALE GENOMIC DNA]</scope>
    <source>
        <strain evidence="8 9">DSM 21350</strain>
    </source>
</reference>
<feature type="compositionally biased region" description="Low complexity" evidence="5">
    <location>
        <begin position="19"/>
        <end position="32"/>
    </location>
</feature>
<evidence type="ECO:0000256" key="1">
    <source>
        <dbReference type="ARBA" id="ARBA00022475"/>
    </source>
</evidence>
<feature type="transmembrane region" description="Helical" evidence="6">
    <location>
        <begin position="44"/>
        <end position="64"/>
    </location>
</feature>
<dbReference type="EMBL" id="JACCBG010000001">
    <property type="protein sequence ID" value="NYD41580.1"/>
    <property type="molecule type" value="Genomic_DNA"/>
</dbReference>
<feature type="region of interest" description="Disordered" evidence="5">
    <location>
        <begin position="1"/>
        <end position="37"/>
    </location>
</feature>
<name>A0A7Y9E5L9_9ACTN</name>
<keyword evidence="3 6" id="KW-1133">Transmembrane helix</keyword>
<evidence type="ECO:0000256" key="6">
    <source>
        <dbReference type="SAM" id="Phobius"/>
    </source>
</evidence>
<evidence type="ECO:0000256" key="3">
    <source>
        <dbReference type="ARBA" id="ARBA00022989"/>
    </source>
</evidence>
<feature type="domain" description="Lipopolysaccharide assembly protein A" evidence="7">
    <location>
        <begin position="65"/>
        <end position="119"/>
    </location>
</feature>
<comment type="caution">
    <text evidence="8">The sequence shown here is derived from an EMBL/GenBank/DDBJ whole genome shotgun (WGS) entry which is preliminary data.</text>
</comment>
<evidence type="ECO:0000313" key="8">
    <source>
        <dbReference type="EMBL" id="NYD41580.1"/>
    </source>
</evidence>
<evidence type="ECO:0000259" key="7">
    <source>
        <dbReference type="Pfam" id="PF06305"/>
    </source>
</evidence>
<sequence length="119" mass="12431">MSENPTPPSHEPAGPSADAARGPEAPATPAAPGKDPLRGSRTSGFWAAVIGLGLVLILLVIFIAQNTQDVSVSFLAWSGTAPLAVSLLIATIAGLFLAGVAGSLRILQLRRRVRREKRR</sequence>
<dbReference type="RefSeq" id="WP_179663307.1">
    <property type="nucleotide sequence ID" value="NZ_JACCBG010000001.1"/>
</dbReference>
<dbReference type="AlphaFoldDB" id="A0A7Y9E5L9"/>
<accession>A0A7Y9E5L9</accession>
<keyword evidence="1" id="KW-1003">Cell membrane</keyword>
<dbReference type="InterPro" id="IPR010445">
    <property type="entry name" value="LapA_dom"/>
</dbReference>
<proteinExistence type="predicted"/>
<gene>
    <name evidence="8" type="ORF">BJZ21_001663</name>
</gene>
<organism evidence="8 9">
    <name type="scientific">Nocardioides panaciterrulae</name>
    <dbReference type="NCBI Taxonomy" id="661492"/>
    <lineage>
        <taxon>Bacteria</taxon>
        <taxon>Bacillati</taxon>
        <taxon>Actinomycetota</taxon>
        <taxon>Actinomycetes</taxon>
        <taxon>Propionibacteriales</taxon>
        <taxon>Nocardioidaceae</taxon>
        <taxon>Nocardioides</taxon>
    </lineage>
</organism>
<evidence type="ECO:0000256" key="4">
    <source>
        <dbReference type="ARBA" id="ARBA00023136"/>
    </source>
</evidence>